<gene>
    <name evidence="5" type="primary">RP-L23</name>
    <name evidence="4" type="synonym">rpl23</name>
    <name evidence="5" type="synonym">rplW</name>
</gene>
<dbReference type="Pfam" id="PF00276">
    <property type="entry name" value="Ribosomal_L23"/>
    <property type="match status" value="1"/>
</dbReference>
<sequence>MDPYDVIIMPWITEKTLEARRIADPEGGHRENNNRIEFIVRREATKKDIREAIETLLGVKVAKVNVRINRTGKHASIRLADGYDAEEAALKLGAF</sequence>
<comment type="similarity">
    <text evidence="1 4">Belongs to the universal ribosomal protein uL23 family.</text>
</comment>
<dbReference type="GO" id="GO:0005840">
    <property type="term" value="C:ribosome"/>
    <property type="evidence" value="ECO:0007669"/>
    <property type="project" value="UniProtKB-KW"/>
</dbReference>
<organism evidence="5">
    <name type="scientific">uncultured marine group II/III euryarchaeote AD1000_09_E08</name>
    <dbReference type="NCBI Taxonomy" id="1457711"/>
    <lineage>
        <taxon>Archaea</taxon>
        <taxon>Methanobacteriati</taxon>
        <taxon>Methanobacteriota</taxon>
        <taxon>environmental samples</taxon>
    </lineage>
</organism>
<dbReference type="EMBL" id="KF900323">
    <property type="protein sequence ID" value="AIE90925.1"/>
    <property type="molecule type" value="Genomic_DNA"/>
</dbReference>
<evidence type="ECO:0000256" key="4">
    <source>
        <dbReference type="HAMAP-Rule" id="MF_01369"/>
    </source>
</evidence>
<evidence type="ECO:0000313" key="5">
    <source>
        <dbReference type="EMBL" id="AIE90925.1"/>
    </source>
</evidence>
<dbReference type="GO" id="GO:0019843">
    <property type="term" value="F:rRNA binding"/>
    <property type="evidence" value="ECO:0007669"/>
    <property type="project" value="UniProtKB-UniRule"/>
</dbReference>
<dbReference type="PANTHER" id="PTHR11620">
    <property type="entry name" value="60S RIBOSOMAL PROTEIN L23A"/>
    <property type="match status" value="1"/>
</dbReference>
<dbReference type="AlphaFoldDB" id="A0A075FHQ0"/>
<name>A0A075FHQ0_9EURY</name>
<comment type="function">
    <text evidence="4">Binds to 23S rRNA. One of the proteins that surrounds the polypeptide exit tunnel on the outside of the ribosome.</text>
</comment>
<keyword evidence="4" id="KW-0699">rRNA-binding</keyword>
<reference evidence="5" key="1">
    <citation type="journal article" date="2014" name="Genome Biol. Evol.">
        <title>Pangenome evidence for extensive interdomain horizontal transfer affecting lineage core and shell genes in uncultured planktonic thaumarchaeota and euryarchaeota.</title>
        <authorList>
            <person name="Deschamps P."/>
            <person name="Zivanovic Y."/>
            <person name="Moreira D."/>
            <person name="Rodriguez-Valera F."/>
            <person name="Lopez-Garcia P."/>
        </authorList>
    </citation>
    <scope>NUCLEOTIDE SEQUENCE</scope>
</reference>
<dbReference type="GO" id="GO:0003735">
    <property type="term" value="F:structural constituent of ribosome"/>
    <property type="evidence" value="ECO:0007669"/>
    <property type="project" value="InterPro"/>
</dbReference>
<dbReference type="GO" id="GO:1990904">
    <property type="term" value="C:ribonucleoprotein complex"/>
    <property type="evidence" value="ECO:0007669"/>
    <property type="project" value="UniProtKB-KW"/>
</dbReference>
<dbReference type="HAMAP" id="MF_01369_A">
    <property type="entry name" value="Ribosomal_uL23_A"/>
    <property type="match status" value="1"/>
</dbReference>
<dbReference type="GO" id="GO:0006412">
    <property type="term" value="P:translation"/>
    <property type="evidence" value="ECO:0007669"/>
    <property type="project" value="UniProtKB-UniRule"/>
</dbReference>
<accession>A0A075FHQ0</accession>
<dbReference type="InterPro" id="IPR013025">
    <property type="entry name" value="Ribosomal_uL23-like"/>
</dbReference>
<keyword evidence="2 4" id="KW-0689">Ribosomal protein</keyword>
<comment type="subunit">
    <text evidence="4">Part of the 50S ribosomal subunit. Contacts protein L29.</text>
</comment>
<proteinExistence type="inferred from homology"/>
<protein>
    <recommendedName>
        <fullName evidence="4">Large ribosomal subunit protein uL23</fullName>
    </recommendedName>
</protein>
<evidence type="ECO:0000256" key="3">
    <source>
        <dbReference type="ARBA" id="ARBA00023274"/>
    </source>
</evidence>
<keyword evidence="3 4" id="KW-0687">Ribonucleoprotein</keyword>
<dbReference type="Gene3D" id="3.30.70.330">
    <property type="match status" value="1"/>
</dbReference>
<dbReference type="SUPFAM" id="SSF54189">
    <property type="entry name" value="Ribosomal proteins S24e, L23 and L15e"/>
    <property type="match status" value="1"/>
</dbReference>
<dbReference type="InterPro" id="IPR012677">
    <property type="entry name" value="Nucleotide-bd_a/b_plait_sf"/>
</dbReference>
<evidence type="ECO:0000256" key="2">
    <source>
        <dbReference type="ARBA" id="ARBA00022980"/>
    </source>
</evidence>
<evidence type="ECO:0000256" key="1">
    <source>
        <dbReference type="ARBA" id="ARBA00006700"/>
    </source>
</evidence>
<keyword evidence="4" id="KW-0694">RNA-binding</keyword>
<dbReference type="InterPro" id="IPR012678">
    <property type="entry name" value="Ribosomal_uL23/eL15/eS24_sf"/>
</dbReference>